<proteinExistence type="predicted"/>
<keyword evidence="2" id="KW-1185">Reference proteome</keyword>
<dbReference type="Proteomes" id="UP000790709">
    <property type="component" value="Unassembled WGS sequence"/>
</dbReference>
<organism evidence="1 2">
    <name type="scientific">Leucogyrophana mollusca</name>
    <dbReference type="NCBI Taxonomy" id="85980"/>
    <lineage>
        <taxon>Eukaryota</taxon>
        <taxon>Fungi</taxon>
        <taxon>Dikarya</taxon>
        <taxon>Basidiomycota</taxon>
        <taxon>Agaricomycotina</taxon>
        <taxon>Agaricomycetes</taxon>
        <taxon>Agaricomycetidae</taxon>
        <taxon>Boletales</taxon>
        <taxon>Boletales incertae sedis</taxon>
        <taxon>Leucogyrophana</taxon>
    </lineage>
</organism>
<accession>A0ACB8B898</accession>
<evidence type="ECO:0000313" key="1">
    <source>
        <dbReference type="EMBL" id="KAH7921699.1"/>
    </source>
</evidence>
<evidence type="ECO:0000313" key="2">
    <source>
        <dbReference type="Proteomes" id="UP000790709"/>
    </source>
</evidence>
<comment type="caution">
    <text evidence="1">The sequence shown here is derived from an EMBL/GenBank/DDBJ whole genome shotgun (WGS) entry which is preliminary data.</text>
</comment>
<protein>
    <submittedName>
        <fullName evidence="1">Uncharacterized protein</fullName>
    </submittedName>
</protein>
<sequence length="635" mass="71486">MALLRGPASLKRLLECLRLIFRSCSRLFVHLVVVWLRRFKFAGEKSSSVMGLTSSERIDDRQPGHSEYYVCPMSTPQPLTASLSPLHEQCPLSQPAVPETIPPHSPSTSTHDTSSNDSLVPATLMPPAPAFCAPEFKMLIASKLGRYDRPGIVDNRATSVKLSPEKVNLSDPRDMQEAPGWSALVHPEGALYFYHEHRRIFTDVDICLSHNEATLTSCADVLRSKVTDPDLRINAPLVIRMNKERKECSYYFVHHGNRCLFWVHHFLAESILDNVKGLKHTHQLRYALEHQYWWHCEMYPNTEKLTQAMFDEVRHNLVHAVAETVMSDTSLVPFQQDELQKLLDLLPHIQEDIDGCSPHYNAVIARINRQFAHTRFFNFHGQPGARLDADRSIYKQGPEQPNSILFRFLNPFLFGGPAVHSRGLRGIWVDKIINAPRWKAFINQLNSEWNGFTIYSTVMLAVDVSFLAVPGVDAASQQSQSFATVTIYLSALAAVSSLVLSLILADQNRSQGGESVTKAAAFLNRMTRSVFGTEALSVMYSLPYALLMWAMVWFIVALAFVIFQSTEPVTLVTMGLGWAVVTVFVFWAMWAGIERRMIEFIVGLKRTAADAQRYVRPAATVRHPSPSPPDPSQQA</sequence>
<gene>
    <name evidence="1" type="ORF">BV22DRAFT_1121988</name>
</gene>
<reference evidence="1" key="1">
    <citation type="journal article" date="2021" name="New Phytol.">
        <title>Evolutionary innovations through gain and loss of genes in the ectomycorrhizal Boletales.</title>
        <authorList>
            <person name="Wu G."/>
            <person name="Miyauchi S."/>
            <person name="Morin E."/>
            <person name="Kuo A."/>
            <person name="Drula E."/>
            <person name="Varga T."/>
            <person name="Kohler A."/>
            <person name="Feng B."/>
            <person name="Cao Y."/>
            <person name="Lipzen A."/>
            <person name="Daum C."/>
            <person name="Hundley H."/>
            <person name="Pangilinan J."/>
            <person name="Johnson J."/>
            <person name="Barry K."/>
            <person name="LaButti K."/>
            <person name="Ng V."/>
            <person name="Ahrendt S."/>
            <person name="Min B."/>
            <person name="Choi I.G."/>
            <person name="Park H."/>
            <person name="Plett J.M."/>
            <person name="Magnuson J."/>
            <person name="Spatafora J.W."/>
            <person name="Nagy L.G."/>
            <person name="Henrissat B."/>
            <person name="Grigoriev I.V."/>
            <person name="Yang Z.L."/>
            <person name="Xu J."/>
            <person name="Martin F.M."/>
        </authorList>
    </citation>
    <scope>NUCLEOTIDE SEQUENCE</scope>
    <source>
        <strain evidence="1">KUC20120723A-06</strain>
    </source>
</reference>
<dbReference type="EMBL" id="MU266515">
    <property type="protein sequence ID" value="KAH7921699.1"/>
    <property type="molecule type" value="Genomic_DNA"/>
</dbReference>
<name>A0ACB8B898_9AGAM</name>